<keyword evidence="1" id="KW-0732">Signal</keyword>
<comment type="caution">
    <text evidence="2">The sequence shown here is derived from an EMBL/GenBank/DDBJ whole genome shotgun (WGS) entry which is preliminary data.</text>
</comment>
<dbReference type="InterPro" id="IPR011990">
    <property type="entry name" value="TPR-like_helical_dom_sf"/>
</dbReference>
<dbReference type="PANTHER" id="PTHR45588">
    <property type="entry name" value="TPR DOMAIN-CONTAINING PROTEIN"/>
    <property type="match status" value="1"/>
</dbReference>
<reference evidence="2 3" key="1">
    <citation type="submission" date="2013-08" db="EMBL/GenBank/DDBJ databases">
        <title>Genome sequencing of Lysobacter.</title>
        <authorList>
            <person name="Zhang S."/>
            <person name="Wang G."/>
        </authorList>
    </citation>
    <scope>NUCLEOTIDE SEQUENCE [LARGE SCALE GENOMIC DNA]</scope>
    <source>
        <strain evidence="2 3">GH1-9</strain>
    </source>
</reference>
<protein>
    <recommendedName>
        <fullName evidence="4">Tetratricopeptide repeat protein</fullName>
    </recommendedName>
</protein>
<keyword evidence="3" id="KW-1185">Reference proteome</keyword>
<evidence type="ECO:0000313" key="2">
    <source>
        <dbReference type="EMBL" id="KGM54425.1"/>
    </source>
</evidence>
<name>A0A0A0EW41_9GAMM</name>
<gene>
    <name evidence="2" type="ORF">N800_02990</name>
</gene>
<dbReference type="PROSITE" id="PS51257">
    <property type="entry name" value="PROKAR_LIPOPROTEIN"/>
    <property type="match status" value="1"/>
</dbReference>
<evidence type="ECO:0008006" key="4">
    <source>
        <dbReference type="Google" id="ProtNLM"/>
    </source>
</evidence>
<evidence type="ECO:0000313" key="3">
    <source>
        <dbReference type="Proteomes" id="UP000029998"/>
    </source>
</evidence>
<dbReference type="AlphaFoldDB" id="A0A0A0EW41"/>
<dbReference type="EMBL" id="AVPU01000013">
    <property type="protein sequence ID" value="KGM54425.1"/>
    <property type="molecule type" value="Genomic_DNA"/>
</dbReference>
<accession>A0A0A0EW41</accession>
<dbReference type="STRING" id="1385517.N800_02990"/>
<dbReference type="Gene3D" id="1.25.40.10">
    <property type="entry name" value="Tetratricopeptide repeat domain"/>
    <property type="match status" value="1"/>
</dbReference>
<dbReference type="eggNOG" id="COG1729">
    <property type="taxonomic scope" value="Bacteria"/>
</dbReference>
<feature type="chain" id="PRO_5001969285" description="Tetratricopeptide repeat protein" evidence="1">
    <location>
        <begin position="25"/>
        <end position="553"/>
    </location>
</feature>
<dbReference type="Proteomes" id="UP000029998">
    <property type="component" value="Unassembled WGS sequence"/>
</dbReference>
<evidence type="ECO:0000256" key="1">
    <source>
        <dbReference type="SAM" id="SignalP"/>
    </source>
</evidence>
<dbReference type="SUPFAM" id="SSF48452">
    <property type="entry name" value="TPR-like"/>
    <property type="match status" value="1"/>
</dbReference>
<proteinExistence type="predicted"/>
<organism evidence="2 3">
    <name type="scientific">Lysobacter daejeonensis GH1-9</name>
    <dbReference type="NCBI Taxonomy" id="1385517"/>
    <lineage>
        <taxon>Bacteria</taxon>
        <taxon>Pseudomonadati</taxon>
        <taxon>Pseudomonadota</taxon>
        <taxon>Gammaproteobacteria</taxon>
        <taxon>Lysobacterales</taxon>
        <taxon>Lysobacteraceae</taxon>
        <taxon>Aerolutibacter</taxon>
    </lineage>
</organism>
<feature type="signal peptide" evidence="1">
    <location>
        <begin position="1"/>
        <end position="24"/>
    </location>
</feature>
<dbReference type="PANTHER" id="PTHR45588:SF1">
    <property type="entry name" value="WW DOMAIN-CONTAINING PROTEIN"/>
    <property type="match status" value="1"/>
</dbReference>
<sequence length="553" mass="59343">MLRAAGPLVTAGLFLTLAGGCSSAPPPSMGSADSAPVLLDNMGAAHRDTGSRVAAAQRYFDQGLSLTYGFNHEAAGRAFAEAARLDPTCAICVWGQALVLGPNINLPMDPAHAAEATRLAGRAQALAAGAKPVDRALIKALAQRYVHPAPADRKPLDAAYAKAMADVVQRFPDDDDAATLYAEALMDLSPWAYWNPDGSPAAHTPTLLAALERVLARSPDHIGAIHYYIHAVEASPNPGRAERHANRLADLAPGSGHLVHMPAHTYIRVGRYHDATLTNLRASKADQAFLAFCRGSNGVYPLGYVPHNWHFAAMTAGLHGSSTLALEAADQTARRADPKQLEQLSFMQQFIATPLYTQVRFGRWDDVLATAHAPANLPYPRGVWHFARGMAYVRTQRLAEAERELAALEAVTREPTLASTPLWGINPGDRVLAVAVPLLRGELALARHDQAAGLAALRDAVAAEDRLAYNEPADWPLPVRPYLGAALLAAGRADEASAVYRADLTKYPENGWSLRGLAQAQRRMGDVAAATNSERRLAQAWQWADTPLPASRF</sequence>